<dbReference type="EMBL" id="JAGKQM010000012">
    <property type="protein sequence ID" value="KAH0898211.1"/>
    <property type="molecule type" value="Genomic_DNA"/>
</dbReference>
<feature type="transmembrane region" description="Helical" evidence="1">
    <location>
        <begin position="106"/>
        <end position="127"/>
    </location>
</feature>
<keyword evidence="1" id="KW-0812">Transmembrane</keyword>
<keyword evidence="4" id="KW-1185">Reference proteome</keyword>
<evidence type="ECO:0000256" key="1">
    <source>
        <dbReference type="SAM" id="Phobius"/>
    </source>
</evidence>
<name>A0ABQ8B0A6_BRANA</name>
<proteinExistence type="predicted"/>
<evidence type="ECO:0000313" key="3">
    <source>
        <dbReference type="EMBL" id="KAH0898211.1"/>
    </source>
</evidence>
<dbReference type="Pfam" id="PF23310">
    <property type="entry name" value="TPR_27"/>
    <property type="match status" value="1"/>
</dbReference>
<evidence type="ECO:0000259" key="2">
    <source>
        <dbReference type="Pfam" id="PF23310"/>
    </source>
</evidence>
<organism evidence="3 4">
    <name type="scientific">Brassica napus</name>
    <name type="common">Rape</name>
    <dbReference type="NCBI Taxonomy" id="3708"/>
    <lineage>
        <taxon>Eukaryota</taxon>
        <taxon>Viridiplantae</taxon>
        <taxon>Streptophyta</taxon>
        <taxon>Embryophyta</taxon>
        <taxon>Tracheophyta</taxon>
        <taxon>Spermatophyta</taxon>
        <taxon>Magnoliopsida</taxon>
        <taxon>eudicotyledons</taxon>
        <taxon>Gunneridae</taxon>
        <taxon>Pentapetalae</taxon>
        <taxon>rosids</taxon>
        <taxon>malvids</taxon>
        <taxon>Brassicales</taxon>
        <taxon>Brassicaceae</taxon>
        <taxon>Brassiceae</taxon>
        <taxon>Brassica</taxon>
    </lineage>
</organism>
<dbReference type="Proteomes" id="UP000824890">
    <property type="component" value="Unassembled WGS sequence"/>
</dbReference>
<feature type="domain" description="At2g35280-like TPR" evidence="2">
    <location>
        <begin position="221"/>
        <end position="269"/>
    </location>
</feature>
<protein>
    <recommendedName>
        <fullName evidence="2">At2g35280-like TPR domain-containing protein</fullName>
    </recommendedName>
</protein>
<feature type="transmembrane region" description="Helical" evidence="1">
    <location>
        <begin position="29"/>
        <end position="51"/>
    </location>
</feature>
<sequence length="277" mass="31491">CSETVYTLTRERKRVGELDFPGDRRISQWLLVVHGIMTFTVVISFLCGQWPTFQGTPFQWIQYFITRGAYDHLLRFVGMVFGSKGTHVVLTVEQFCCDRPNPILEIIYIAIIGLVYFLIAKSSFVYIPGYYIGHVHNKNTYNFPNTSMEPTNCSLTHLDTMPDDMLSLIISKVGAASSTDYCNASELYDPLIAKTLSIAPLVERPHLANGYEKMMESLLAANKLDAHYVKGMCEYFYFDNHFLGLHHLRLASKGDHKEAKYLYGVLLMALGMIEKGK</sequence>
<feature type="non-terminal residue" evidence="3">
    <location>
        <position position="1"/>
    </location>
</feature>
<dbReference type="InterPro" id="IPR040338">
    <property type="entry name" value="At1g67623-like"/>
</dbReference>
<dbReference type="PANTHER" id="PTHR33784">
    <property type="entry name" value="OS05G0482100 PROTEIN"/>
    <property type="match status" value="1"/>
</dbReference>
<gene>
    <name evidence="3" type="ORF">HID58_047779</name>
</gene>
<keyword evidence="1" id="KW-0472">Membrane</keyword>
<evidence type="ECO:0000313" key="4">
    <source>
        <dbReference type="Proteomes" id="UP000824890"/>
    </source>
</evidence>
<accession>A0ABQ8B0A6</accession>
<comment type="caution">
    <text evidence="3">The sequence shown here is derived from an EMBL/GenBank/DDBJ whole genome shotgun (WGS) entry which is preliminary data.</text>
</comment>
<dbReference type="InterPro" id="IPR057136">
    <property type="entry name" value="At2g35280_TPR_dom"/>
</dbReference>
<keyword evidence="1" id="KW-1133">Transmembrane helix</keyword>
<reference evidence="3 4" key="1">
    <citation type="submission" date="2021-05" db="EMBL/GenBank/DDBJ databases">
        <title>Genome Assembly of Synthetic Allotetraploid Brassica napus Reveals Homoeologous Exchanges between Subgenomes.</title>
        <authorList>
            <person name="Davis J.T."/>
        </authorList>
    </citation>
    <scope>NUCLEOTIDE SEQUENCE [LARGE SCALE GENOMIC DNA]</scope>
    <source>
        <strain evidence="4">cv. Da-Ae</strain>
        <tissue evidence="3">Seedling</tissue>
    </source>
</reference>
<dbReference type="PANTHER" id="PTHR33784:SF25">
    <property type="entry name" value="NUCLEIC ACID-BINDING, OB-FOLD-LIKE PROTEIN"/>
    <property type="match status" value="1"/>
</dbReference>